<dbReference type="PROSITE" id="PS01117">
    <property type="entry name" value="HTH_MARR_1"/>
    <property type="match status" value="1"/>
</dbReference>
<evidence type="ECO:0000313" key="5">
    <source>
        <dbReference type="EMBL" id="MER6266919.1"/>
    </source>
</evidence>
<evidence type="ECO:0000256" key="3">
    <source>
        <dbReference type="ARBA" id="ARBA00023163"/>
    </source>
</evidence>
<keyword evidence="2" id="KW-0238">DNA-binding</keyword>
<name>A0ABV1TA56_9ACTN</name>
<reference evidence="5 6" key="1">
    <citation type="submission" date="2024-06" db="EMBL/GenBank/DDBJ databases">
        <title>The Natural Products Discovery Center: Release of the First 8490 Sequenced Strains for Exploring Actinobacteria Biosynthetic Diversity.</title>
        <authorList>
            <person name="Kalkreuter E."/>
            <person name="Kautsar S.A."/>
            <person name="Yang D."/>
            <person name="Bader C.D."/>
            <person name="Teijaro C.N."/>
            <person name="Fluegel L."/>
            <person name="Davis C.M."/>
            <person name="Simpson J.R."/>
            <person name="Lauterbach L."/>
            <person name="Steele A.D."/>
            <person name="Gui C."/>
            <person name="Meng S."/>
            <person name="Li G."/>
            <person name="Viehrig K."/>
            <person name="Ye F."/>
            <person name="Su P."/>
            <person name="Kiefer A.F."/>
            <person name="Nichols A."/>
            <person name="Cepeda A.J."/>
            <person name="Yan W."/>
            <person name="Fan B."/>
            <person name="Jiang Y."/>
            <person name="Adhikari A."/>
            <person name="Zheng C.-J."/>
            <person name="Schuster L."/>
            <person name="Cowan T.M."/>
            <person name="Smanski M.J."/>
            <person name="Chevrette M.G."/>
            <person name="De Carvalho L.P.S."/>
            <person name="Shen B."/>
        </authorList>
    </citation>
    <scope>NUCLEOTIDE SEQUENCE [LARGE SCALE GENOMIC DNA]</scope>
    <source>
        <strain evidence="5 6">NPDC001694</strain>
    </source>
</reference>
<gene>
    <name evidence="5" type="ORF">ABT211_06400</name>
</gene>
<dbReference type="Gene3D" id="1.10.10.10">
    <property type="entry name" value="Winged helix-like DNA-binding domain superfamily/Winged helix DNA-binding domain"/>
    <property type="match status" value="1"/>
</dbReference>
<organism evidence="5 6">
    <name type="scientific">Streptomyces sp. 900105755</name>
    <dbReference type="NCBI Taxonomy" id="3154389"/>
    <lineage>
        <taxon>Bacteria</taxon>
        <taxon>Bacillati</taxon>
        <taxon>Actinomycetota</taxon>
        <taxon>Actinomycetes</taxon>
        <taxon>Kitasatosporales</taxon>
        <taxon>Streptomycetaceae</taxon>
        <taxon>Streptomyces</taxon>
    </lineage>
</organism>
<dbReference type="PROSITE" id="PS50995">
    <property type="entry name" value="HTH_MARR_2"/>
    <property type="match status" value="1"/>
</dbReference>
<dbReference type="RefSeq" id="WP_351955579.1">
    <property type="nucleotide sequence ID" value="NZ_JBEOZM010000002.1"/>
</dbReference>
<evidence type="ECO:0000313" key="6">
    <source>
        <dbReference type="Proteomes" id="UP001490365"/>
    </source>
</evidence>
<feature type="domain" description="HTH marR-type" evidence="4">
    <location>
        <begin position="18"/>
        <end position="153"/>
    </location>
</feature>
<comment type="caution">
    <text evidence="5">The sequence shown here is derived from an EMBL/GenBank/DDBJ whole genome shotgun (WGS) entry which is preliminary data.</text>
</comment>
<dbReference type="SMART" id="SM00347">
    <property type="entry name" value="HTH_MARR"/>
    <property type="match status" value="1"/>
</dbReference>
<dbReference type="InterPro" id="IPR023187">
    <property type="entry name" value="Tscrpt_reg_MarR-type_CS"/>
</dbReference>
<dbReference type="InterPro" id="IPR036390">
    <property type="entry name" value="WH_DNA-bd_sf"/>
</dbReference>
<dbReference type="EMBL" id="JBEOZM010000002">
    <property type="protein sequence ID" value="MER6266919.1"/>
    <property type="molecule type" value="Genomic_DNA"/>
</dbReference>
<keyword evidence="3" id="KW-0804">Transcription</keyword>
<dbReference type="PANTHER" id="PTHR39515">
    <property type="entry name" value="CONSERVED PROTEIN"/>
    <property type="match status" value="1"/>
</dbReference>
<keyword evidence="1" id="KW-0805">Transcription regulation</keyword>
<sequence>MKADTAAGGGGIRDLSDATRLASDLRLAVGRVTRRLRQAHAVGDVSLSGVSVLARLAGEGPASPSALAETERVRPQAMASTLAQLEQRGLVRRTPDAADGRRSIVAATDEGRAVLAERRSESVQRLAAVLDTFSEQERATLGAALPLLDRLAERL</sequence>
<dbReference type="Proteomes" id="UP001490365">
    <property type="component" value="Unassembled WGS sequence"/>
</dbReference>
<dbReference type="SUPFAM" id="SSF46785">
    <property type="entry name" value="Winged helix' DNA-binding domain"/>
    <property type="match status" value="1"/>
</dbReference>
<evidence type="ECO:0000259" key="4">
    <source>
        <dbReference type="PROSITE" id="PS50995"/>
    </source>
</evidence>
<evidence type="ECO:0000256" key="1">
    <source>
        <dbReference type="ARBA" id="ARBA00023015"/>
    </source>
</evidence>
<dbReference type="InterPro" id="IPR052526">
    <property type="entry name" value="HTH-type_Bedaq_tolerance"/>
</dbReference>
<dbReference type="Pfam" id="PF01047">
    <property type="entry name" value="MarR"/>
    <property type="match status" value="1"/>
</dbReference>
<keyword evidence="6" id="KW-1185">Reference proteome</keyword>
<accession>A0ABV1TA56</accession>
<proteinExistence type="predicted"/>
<evidence type="ECO:0000256" key="2">
    <source>
        <dbReference type="ARBA" id="ARBA00023125"/>
    </source>
</evidence>
<dbReference type="InterPro" id="IPR000835">
    <property type="entry name" value="HTH_MarR-typ"/>
</dbReference>
<dbReference type="PANTHER" id="PTHR39515:SF2">
    <property type="entry name" value="HTH-TYPE TRANSCRIPTIONAL REGULATOR RV0880"/>
    <property type="match status" value="1"/>
</dbReference>
<protein>
    <submittedName>
        <fullName evidence="5">MarR family transcriptional regulator</fullName>
    </submittedName>
</protein>
<dbReference type="InterPro" id="IPR036388">
    <property type="entry name" value="WH-like_DNA-bd_sf"/>
</dbReference>